<gene>
    <name evidence="1" type="ORF">CARUB_v10015959mg</name>
</gene>
<dbReference type="Proteomes" id="UP000029121">
    <property type="component" value="Unassembled WGS sequence"/>
</dbReference>
<dbReference type="EMBL" id="KB870807">
    <property type="protein sequence ID" value="EOA32661.1"/>
    <property type="molecule type" value="Genomic_DNA"/>
</dbReference>
<proteinExistence type="predicted"/>
<sequence length="72" mass="8513">MSSVSKRKDKSGEYSQAMGKWEVKKNAAVRLLSLYDEIRPAIKEHERDGQDWQQVWRRNGYKQAVINIEFDL</sequence>
<reference evidence="2" key="1">
    <citation type="journal article" date="2013" name="Nat. Genet.">
        <title>The Capsella rubella genome and the genomic consequences of rapid mating system evolution.</title>
        <authorList>
            <person name="Slotte T."/>
            <person name="Hazzouri K.M."/>
            <person name="Agren J.A."/>
            <person name="Koenig D."/>
            <person name="Maumus F."/>
            <person name="Guo Y.L."/>
            <person name="Steige K."/>
            <person name="Platts A.E."/>
            <person name="Escobar J.S."/>
            <person name="Newman L.K."/>
            <person name="Wang W."/>
            <person name="Mandakova T."/>
            <person name="Vello E."/>
            <person name="Smith L.M."/>
            <person name="Henz S.R."/>
            <person name="Steffen J."/>
            <person name="Takuno S."/>
            <person name="Brandvain Y."/>
            <person name="Coop G."/>
            <person name="Andolfatto P."/>
            <person name="Hu T.T."/>
            <person name="Blanchette M."/>
            <person name="Clark R.M."/>
            <person name="Quesneville H."/>
            <person name="Nordborg M."/>
            <person name="Gaut B.S."/>
            <person name="Lysak M.A."/>
            <person name="Jenkins J."/>
            <person name="Grimwood J."/>
            <person name="Chapman J."/>
            <person name="Prochnik S."/>
            <person name="Shu S."/>
            <person name="Rokhsar D."/>
            <person name="Schmutz J."/>
            <person name="Weigel D."/>
            <person name="Wright S.I."/>
        </authorList>
    </citation>
    <scope>NUCLEOTIDE SEQUENCE [LARGE SCALE GENOMIC DNA]</scope>
    <source>
        <strain evidence="2">cv. Monte Gargano</strain>
    </source>
</reference>
<keyword evidence="2" id="KW-1185">Reference proteome</keyword>
<evidence type="ECO:0000313" key="2">
    <source>
        <dbReference type="Proteomes" id="UP000029121"/>
    </source>
</evidence>
<dbReference type="AlphaFoldDB" id="R0GAR5"/>
<protein>
    <submittedName>
        <fullName evidence="1">Uncharacterized protein</fullName>
    </submittedName>
</protein>
<name>R0GAR5_9BRAS</name>
<evidence type="ECO:0000313" key="1">
    <source>
        <dbReference type="EMBL" id="EOA32661.1"/>
    </source>
</evidence>
<organism evidence="1 2">
    <name type="scientific">Capsella rubella</name>
    <dbReference type="NCBI Taxonomy" id="81985"/>
    <lineage>
        <taxon>Eukaryota</taxon>
        <taxon>Viridiplantae</taxon>
        <taxon>Streptophyta</taxon>
        <taxon>Embryophyta</taxon>
        <taxon>Tracheophyta</taxon>
        <taxon>Spermatophyta</taxon>
        <taxon>Magnoliopsida</taxon>
        <taxon>eudicotyledons</taxon>
        <taxon>Gunneridae</taxon>
        <taxon>Pentapetalae</taxon>
        <taxon>rosids</taxon>
        <taxon>malvids</taxon>
        <taxon>Brassicales</taxon>
        <taxon>Brassicaceae</taxon>
        <taxon>Camelineae</taxon>
        <taxon>Capsella</taxon>
    </lineage>
</organism>
<dbReference type="STRING" id="81985.R0GAR5"/>
<accession>R0GAR5</accession>